<accession>A0AAP2RE29</accession>
<reference evidence="1 2" key="1">
    <citation type="submission" date="2017-11" db="EMBL/GenBank/DDBJ databases">
        <title>Isolation and Characterization of Family Methanocellaceae Species from Potential Methane Hydrate Area Offshore Southwestern Taiwan.</title>
        <authorList>
            <person name="Zhang W.-L."/>
            <person name="Chen W.-C."/>
            <person name="Lai M.-C."/>
            <person name="Chen S.-C."/>
        </authorList>
    </citation>
    <scope>NUCLEOTIDE SEQUENCE [LARGE SCALE GENOMIC DNA]</scope>
    <source>
        <strain evidence="1 2">CWC-04</strain>
    </source>
</reference>
<comment type="caution">
    <text evidence="1">The sequence shown here is derived from an EMBL/GenBank/DDBJ whole genome shotgun (WGS) entry which is preliminary data.</text>
</comment>
<evidence type="ECO:0000313" key="2">
    <source>
        <dbReference type="Proteomes" id="UP001320159"/>
    </source>
</evidence>
<dbReference type="EMBL" id="PGCK01000006">
    <property type="protein sequence ID" value="MCD1295086.1"/>
    <property type="molecule type" value="Genomic_DNA"/>
</dbReference>
<dbReference type="AlphaFoldDB" id="A0AAP2RE29"/>
<proteinExistence type="predicted"/>
<keyword evidence="2" id="KW-1185">Reference proteome</keyword>
<dbReference type="Proteomes" id="UP001320159">
    <property type="component" value="Unassembled WGS sequence"/>
</dbReference>
<dbReference type="RefSeq" id="WP_230741931.1">
    <property type="nucleotide sequence ID" value="NZ_PGCK01000006.1"/>
</dbReference>
<organism evidence="1 2">
    <name type="scientific">Methanooceanicella nereidis</name>
    <dbReference type="NCBI Taxonomy" id="2052831"/>
    <lineage>
        <taxon>Archaea</taxon>
        <taxon>Methanobacteriati</taxon>
        <taxon>Methanobacteriota</taxon>
        <taxon>Stenosarchaea group</taxon>
        <taxon>Methanomicrobia</taxon>
        <taxon>Methanocellales</taxon>
        <taxon>Methanocellaceae</taxon>
        <taxon>Methanooceanicella</taxon>
    </lineage>
</organism>
<evidence type="ECO:0000313" key="1">
    <source>
        <dbReference type="EMBL" id="MCD1295086.1"/>
    </source>
</evidence>
<sequence length="88" mass="10122">MGIGKDSDPVRKKQRNFLVMLYEMSRGDICAYVNKIDLRRSLNFTEDEIENIMLCMKSLGFAKIKSDGDRVGITYRGLKKAEEIILQC</sequence>
<protein>
    <submittedName>
        <fullName evidence="1">Uncharacterized protein</fullName>
    </submittedName>
</protein>
<gene>
    <name evidence="1" type="ORF">CUJ83_08755</name>
</gene>
<name>A0AAP2RE29_9EURY</name>